<dbReference type="EMBL" id="OU892277">
    <property type="protein sequence ID" value="CAG9759886.1"/>
    <property type="molecule type" value="Genomic_DNA"/>
</dbReference>
<protein>
    <submittedName>
        <fullName evidence="7">Uncharacterized protein</fullName>
    </submittedName>
</protein>
<feature type="compositionally biased region" description="Basic and acidic residues" evidence="6">
    <location>
        <begin position="417"/>
        <end position="440"/>
    </location>
</feature>
<feature type="compositionally biased region" description="Low complexity" evidence="6">
    <location>
        <begin position="229"/>
        <end position="241"/>
    </location>
</feature>
<gene>
    <name evidence="7" type="ORF">CEUTPL_LOCUS623</name>
</gene>
<feature type="compositionally biased region" description="Basic and acidic residues" evidence="6">
    <location>
        <begin position="462"/>
        <end position="476"/>
    </location>
</feature>
<dbReference type="AlphaFoldDB" id="A0A9N9MD59"/>
<keyword evidence="8" id="KW-1185">Reference proteome</keyword>
<feature type="compositionally biased region" description="Low complexity" evidence="6">
    <location>
        <begin position="552"/>
        <end position="569"/>
    </location>
</feature>
<evidence type="ECO:0000256" key="1">
    <source>
        <dbReference type="ARBA" id="ARBA00004245"/>
    </source>
</evidence>
<evidence type="ECO:0000256" key="4">
    <source>
        <dbReference type="ARBA" id="ARBA00023054"/>
    </source>
</evidence>
<reference evidence="7" key="1">
    <citation type="submission" date="2022-01" db="EMBL/GenBank/DDBJ databases">
        <authorList>
            <person name="King R."/>
        </authorList>
    </citation>
    <scope>NUCLEOTIDE SEQUENCE</scope>
</reference>
<comment type="subcellular location">
    <subcellularLocation>
        <location evidence="1">Cytoplasm</location>
        <location evidence="1">Cytoskeleton</location>
    </subcellularLocation>
</comment>
<dbReference type="GO" id="GO:0015630">
    <property type="term" value="C:microtubule cytoskeleton"/>
    <property type="evidence" value="ECO:0007669"/>
    <property type="project" value="InterPro"/>
</dbReference>
<feature type="compositionally biased region" description="Basic and acidic residues" evidence="6">
    <location>
        <begin position="176"/>
        <end position="186"/>
    </location>
</feature>
<dbReference type="InterPro" id="IPR008604">
    <property type="entry name" value="MAP7_fam"/>
</dbReference>
<feature type="region of interest" description="Disordered" evidence="6">
    <location>
        <begin position="163"/>
        <end position="324"/>
    </location>
</feature>
<comment type="similarity">
    <text evidence="2">Belongs to the MAP7 family.</text>
</comment>
<accession>A0A9N9MD59</accession>
<feature type="compositionally biased region" description="Polar residues" evidence="6">
    <location>
        <begin position="517"/>
        <end position="541"/>
    </location>
</feature>
<feature type="compositionally biased region" description="Basic and acidic residues" evidence="6">
    <location>
        <begin position="1"/>
        <end position="19"/>
    </location>
</feature>
<dbReference type="Proteomes" id="UP001152799">
    <property type="component" value="Chromosome 1"/>
</dbReference>
<evidence type="ECO:0000313" key="8">
    <source>
        <dbReference type="Proteomes" id="UP001152799"/>
    </source>
</evidence>
<evidence type="ECO:0000256" key="6">
    <source>
        <dbReference type="SAM" id="MobiDB-lite"/>
    </source>
</evidence>
<feature type="compositionally biased region" description="Polar residues" evidence="6">
    <location>
        <begin position="782"/>
        <end position="791"/>
    </location>
</feature>
<dbReference type="InterPro" id="IPR051483">
    <property type="entry name" value="MAP7_domain-containing"/>
</dbReference>
<dbReference type="OrthoDB" id="6433611at2759"/>
<dbReference type="Pfam" id="PF05672">
    <property type="entry name" value="MAP7"/>
    <property type="match status" value="1"/>
</dbReference>
<feature type="compositionally biased region" description="Polar residues" evidence="6">
    <location>
        <begin position="579"/>
        <end position="589"/>
    </location>
</feature>
<organism evidence="7 8">
    <name type="scientific">Ceutorhynchus assimilis</name>
    <name type="common">cabbage seed weevil</name>
    <dbReference type="NCBI Taxonomy" id="467358"/>
    <lineage>
        <taxon>Eukaryota</taxon>
        <taxon>Metazoa</taxon>
        <taxon>Ecdysozoa</taxon>
        <taxon>Arthropoda</taxon>
        <taxon>Hexapoda</taxon>
        <taxon>Insecta</taxon>
        <taxon>Pterygota</taxon>
        <taxon>Neoptera</taxon>
        <taxon>Endopterygota</taxon>
        <taxon>Coleoptera</taxon>
        <taxon>Polyphaga</taxon>
        <taxon>Cucujiformia</taxon>
        <taxon>Curculionidae</taxon>
        <taxon>Ceutorhynchinae</taxon>
        <taxon>Ceutorhynchus</taxon>
    </lineage>
</organism>
<keyword evidence="3" id="KW-0963">Cytoplasm</keyword>
<feature type="compositionally biased region" description="Basic and acidic residues" evidence="6">
    <location>
        <begin position="493"/>
        <end position="516"/>
    </location>
</feature>
<feature type="region of interest" description="Disordered" evidence="6">
    <location>
        <begin position="64"/>
        <end position="95"/>
    </location>
</feature>
<feature type="region of interest" description="Disordered" evidence="6">
    <location>
        <begin position="462"/>
        <end position="805"/>
    </location>
</feature>
<feature type="region of interest" description="Disordered" evidence="6">
    <location>
        <begin position="820"/>
        <end position="843"/>
    </location>
</feature>
<feature type="compositionally biased region" description="Polar residues" evidence="6">
    <location>
        <begin position="271"/>
        <end position="283"/>
    </location>
</feature>
<sequence>MAENTRESYDQSRNIDGHPLHFSSLSIEHDADKEARLRTFKERQNEERQKKLEEIKAQALAAQRFKEQKEQERRRRLDEMRIKDDSRRHQVEERKRAINDAERDRLESIIRRNQEREARIETRKRHERSNIVFAFGSSTPRMLDNTDASLSYWGQRRATSIQNITSTATPSNLTRRQSERDLDAASKKRATSAGGSDRPESLTSPTIPAGCASGYLGRRRTDLVPTIPSRDSSFHSSASRKSLNHSPGRAYSMSRLDQLAKPRKPLLPALNESNMSPKSSMTRSMGHLAHVGSAKLSPRKPLNKIDSRSMHHLSPDGPVAPPRVNRATQLRKERLLAQQSGSTSEASSRPSSSMSQQSTNSVTSSVNVRHRISNAPRRPRPASIAVTGVTNEIRNSFDREHKPPLPKTRKPLSKTNTSEKIEKAKRPLKSPAEETAPKIVGEDKKVRKEIKEKKEIEEVIKLPIENGHKEPEKEVEPVEPVQAKEPTPQLLVDLKEEPVHDVQEEAHKPHIPKLDETQPQQNEATKSEGNLIQNFINNERNLSADASHESSESVAHSQTTTTIMTTSVTETKELKPENGESNEMTSSMSKPRINTEEEAKAALAERRRLMREETERQAELERQRIEAEQKAEFEKQQKEEEQARLLAEMQRKAEQERLQEAIKEVQKREEEDRLRKEEELRQKVLKEEADKKAKEEAERQKAELQKKLENEEKEREERRKRVEMIMSRTRGKANANLASQQNSQDRNENTSDSKQQVNDIEFNEDNQVNENKLNGTKKENGTNDSSATQNGKGVDSGIDNIIPDQSVNANTVADTINTDSLNSNSAWQTSSQQYGNLICNNNS</sequence>
<proteinExistence type="inferred from homology"/>
<evidence type="ECO:0000313" key="7">
    <source>
        <dbReference type="EMBL" id="CAG9759886.1"/>
    </source>
</evidence>
<evidence type="ECO:0000256" key="5">
    <source>
        <dbReference type="ARBA" id="ARBA00023212"/>
    </source>
</evidence>
<feature type="compositionally biased region" description="Basic and acidic residues" evidence="6">
    <location>
        <begin position="593"/>
        <end position="723"/>
    </location>
</feature>
<evidence type="ECO:0000256" key="3">
    <source>
        <dbReference type="ARBA" id="ARBA00022490"/>
    </source>
</evidence>
<dbReference type="PANTHER" id="PTHR15073">
    <property type="entry name" value="MICROTUBULE-ASSOCIATED PROTEIN"/>
    <property type="match status" value="1"/>
</dbReference>
<keyword evidence="4" id="KW-0175">Coiled coil</keyword>
<feature type="compositionally biased region" description="Basic residues" evidence="6">
    <location>
        <begin position="368"/>
        <end position="380"/>
    </location>
</feature>
<dbReference type="GO" id="GO:0000226">
    <property type="term" value="P:microtubule cytoskeleton organization"/>
    <property type="evidence" value="ECO:0007669"/>
    <property type="project" value="InterPro"/>
</dbReference>
<feature type="compositionally biased region" description="Low complexity" evidence="6">
    <location>
        <begin position="340"/>
        <end position="365"/>
    </location>
</feature>
<feature type="compositionally biased region" description="Polar residues" evidence="6">
    <location>
        <begin position="163"/>
        <end position="175"/>
    </location>
</feature>
<evidence type="ECO:0000256" key="2">
    <source>
        <dbReference type="ARBA" id="ARBA00007525"/>
    </source>
</evidence>
<keyword evidence="5" id="KW-0206">Cytoskeleton</keyword>
<feature type="region of interest" description="Disordered" evidence="6">
    <location>
        <begin position="336"/>
        <end position="440"/>
    </location>
</feature>
<feature type="region of interest" description="Disordered" evidence="6">
    <location>
        <begin position="1"/>
        <end position="23"/>
    </location>
</feature>
<name>A0A9N9MD59_9CUCU</name>
<dbReference type="PANTHER" id="PTHR15073:SF18">
    <property type="entry name" value="ENSCONSIN, ISOFORM F"/>
    <property type="match status" value="1"/>
</dbReference>
<feature type="compositionally biased region" description="Polar residues" evidence="6">
    <location>
        <begin position="765"/>
        <end position="774"/>
    </location>
</feature>